<protein>
    <submittedName>
        <fullName evidence="2">GDSL-type esterase/lipase family protein</fullName>
    </submittedName>
</protein>
<comment type="caution">
    <text evidence="2">The sequence shown here is derived from an EMBL/GenBank/DDBJ whole genome shotgun (WGS) entry which is preliminary data.</text>
</comment>
<dbReference type="EMBL" id="JANGEW010000005">
    <property type="protein sequence ID" value="MCQ5342246.1"/>
    <property type="molecule type" value="Genomic_DNA"/>
</dbReference>
<dbReference type="PANTHER" id="PTHR30383:SF5">
    <property type="entry name" value="SGNH HYDROLASE-TYPE ESTERASE DOMAIN-CONTAINING PROTEIN"/>
    <property type="match status" value="1"/>
</dbReference>
<reference evidence="2 3" key="1">
    <citation type="submission" date="2022-06" db="EMBL/GenBank/DDBJ databases">
        <title>Isolation of gut microbiota from human fecal samples.</title>
        <authorList>
            <person name="Pamer E.G."/>
            <person name="Barat B."/>
            <person name="Waligurski E."/>
            <person name="Medina S."/>
            <person name="Paddock L."/>
            <person name="Mostad J."/>
        </authorList>
    </citation>
    <scope>NUCLEOTIDE SEQUENCE [LARGE SCALE GENOMIC DNA]</scope>
    <source>
        <strain evidence="2 3">DFI.1.1</strain>
    </source>
</reference>
<keyword evidence="3" id="KW-1185">Reference proteome</keyword>
<dbReference type="Proteomes" id="UP001206692">
    <property type="component" value="Unassembled WGS sequence"/>
</dbReference>
<dbReference type="InterPro" id="IPR051532">
    <property type="entry name" value="Ester_Hydrolysis_Enzymes"/>
</dbReference>
<dbReference type="Pfam" id="PF13472">
    <property type="entry name" value="Lipase_GDSL_2"/>
    <property type="match status" value="1"/>
</dbReference>
<proteinExistence type="predicted"/>
<feature type="domain" description="SGNH hydrolase-type esterase" evidence="1">
    <location>
        <begin position="5"/>
        <end position="177"/>
    </location>
</feature>
<dbReference type="SUPFAM" id="SSF52266">
    <property type="entry name" value="SGNH hydrolase"/>
    <property type="match status" value="1"/>
</dbReference>
<dbReference type="Gene3D" id="3.40.50.1110">
    <property type="entry name" value="SGNH hydrolase"/>
    <property type="match status" value="1"/>
</dbReference>
<dbReference type="PANTHER" id="PTHR30383">
    <property type="entry name" value="THIOESTERASE 1/PROTEASE 1/LYSOPHOSPHOLIPASE L1"/>
    <property type="match status" value="1"/>
</dbReference>
<name>A0ABT1SQW1_9FIRM</name>
<dbReference type="InterPro" id="IPR013830">
    <property type="entry name" value="SGNH_hydro"/>
</dbReference>
<evidence type="ECO:0000313" key="3">
    <source>
        <dbReference type="Proteomes" id="UP001206692"/>
    </source>
</evidence>
<evidence type="ECO:0000259" key="1">
    <source>
        <dbReference type="Pfam" id="PF13472"/>
    </source>
</evidence>
<sequence>MKLLCLGDSLTYGYDVRPQERWTTLVSNRSTIEIDNKGQCGDTTAGMVFRLHQLDLIGYDAFFVMGGSNDILLDKDFSAVCRNMESLVSLLKSQEEPVYIGIPPLTKSESAYYGWQEAGAVHRHNEILRRYRQWLLDYSANMDCTVIDFYQALLDGEEASGKPLYADGVHPNAEGYAFFAEAALKVLAAKA</sequence>
<organism evidence="2 3">
    <name type="scientific">Megasphaera massiliensis</name>
    <dbReference type="NCBI Taxonomy" id="1232428"/>
    <lineage>
        <taxon>Bacteria</taxon>
        <taxon>Bacillati</taxon>
        <taxon>Bacillota</taxon>
        <taxon>Negativicutes</taxon>
        <taxon>Veillonellales</taxon>
        <taxon>Veillonellaceae</taxon>
        <taxon>Megasphaera</taxon>
    </lineage>
</organism>
<gene>
    <name evidence="2" type="ORF">NE675_04240</name>
</gene>
<dbReference type="RefSeq" id="WP_062411256.1">
    <property type="nucleotide sequence ID" value="NZ_JAJCIO010000012.1"/>
</dbReference>
<accession>A0ABT1SQW1</accession>
<evidence type="ECO:0000313" key="2">
    <source>
        <dbReference type="EMBL" id="MCQ5342246.1"/>
    </source>
</evidence>
<dbReference type="InterPro" id="IPR036514">
    <property type="entry name" value="SGNH_hydro_sf"/>
</dbReference>